<protein>
    <recommendedName>
        <fullName evidence="6">Phosphoribosylglycinamide formyltransferase</fullName>
        <ecNumber evidence="6">2.1.2.2</ecNumber>
    </recommendedName>
    <alternativeName>
        <fullName evidence="6">5'-phosphoribosylglycinamide transformylase</fullName>
    </alternativeName>
    <alternativeName>
        <fullName evidence="6">GAR transformylase</fullName>
        <shortName evidence="6">GART</shortName>
    </alternativeName>
</protein>
<dbReference type="SUPFAM" id="SSF53328">
    <property type="entry name" value="Formyltransferase"/>
    <property type="match status" value="1"/>
</dbReference>
<feature type="binding site" evidence="6">
    <location>
        <begin position="14"/>
        <end position="16"/>
    </location>
    <ligand>
        <name>N(1)-(5-phospho-beta-D-ribosyl)glycinamide</name>
        <dbReference type="ChEBI" id="CHEBI:143788"/>
    </ligand>
</feature>
<comment type="function">
    <text evidence="6">Catalyzes the transfer of a formyl group from 10-formyltetrahydrofolate to 5-phospho-ribosyl-glycinamide (GAR), producing 5-phospho-ribosyl-N-formylglycinamide (FGAR) and tetrahydrofolate.</text>
</comment>
<dbReference type="InterPro" id="IPR004607">
    <property type="entry name" value="GART"/>
</dbReference>
<evidence type="ECO:0000256" key="1">
    <source>
        <dbReference type="ARBA" id="ARBA00005054"/>
    </source>
</evidence>
<comment type="catalytic activity">
    <reaction evidence="5 6">
        <text>N(1)-(5-phospho-beta-D-ribosyl)glycinamide + (6R)-10-formyltetrahydrofolate = N(2)-formyl-N(1)-(5-phospho-beta-D-ribosyl)glycinamide + (6S)-5,6,7,8-tetrahydrofolate + H(+)</text>
        <dbReference type="Rhea" id="RHEA:15053"/>
        <dbReference type="ChEBI" id="CHEBI:15378"/>
        <dbReference type="ChEBI" id="CHEBI:57453"/>
        <dbReference type="ChEBI" id="CHEBI:143788"/>
        <dbReference type="ChEBI" id="CHEBI:147286"/>
        <dbReference type="ChEBI" id="CHEBI:195366"/>
        <dbReference type="EC" id="2.1.2.2"/>
    </reaction>
</comment>
<dbReference type="CDD" id="cd08645">
    <property type="entry name" value="FMT_core_GART"/>
    <property type="match status" value="1"/>
</dbReference>
<feature type="binding site" evidence="6">
    <location>
        <position position="67"/>
    </location>
    <ligand>
        <name>(6R)-10-formyltetrahydrofolate</name>
        <dbReference type="ChEBI" id="CHEBI:195366"/>
    </ligand>
</feature>
<feature type="site" description="Raises pKa of active site His" evidence="6">
    <location>
        <position position="147"/>
    </location>
</feature>
<evidence type="ECO:0000256" key="2">
    <source>
        <dbReference type="ARBA" id="ARBA00022679"/>
    </source>
</evidence>
<dbReference type="Gene3D" id="3.40.50.170">
    <property type="entry name" value="Formyl transferase, N-terminal domain"/>
    <property type="match status" value="1"/>
</dbReference>
<proteinExistence type="inferred from homology"/>
<dbReference type="RefSeq" id="WP_377211505.1">
    <property type="nucleotide sequence ID" value="NZ_JBHTJV010000003.1"/>
</dbReference>
<comment type="caution">
    <text evidence="8">The sequence shown here is derived from an EMBL/GenBank/DDBJ whole genome shotgun (WGS) entry which is preliminary data.</text>
</comment>
<feature type="binding site" evidence="6">
    <location>
        <position position="109"/>
    </location>
    <ligand>
        <name>(6R)-10-formyltetrahydrofolate</name>
        <dbReference type="ChEBI" id="CHEBI:195366"/>
    </ligand>
</feature>
<dbReference type="InterPro" id="IPR002376">
    <property type="entry name" value="Formyl_transf_N"/>
</dbReference>
<dbReference type="PANTHER" id="PTHR43369:SF2">
    <property type="entry name" value="PHOSPHORIBOSYLGLYCINAMIDE FORMYLTRANSFERASE"/>
    <property type="match status" value="1"/>
</dbReference>
<dbReference type="InterPro" id="IPR001555">
    <property type="entry name" value="GART_AS"/>
</dbReference>
<evidence type="ECO:0000256" key="3">
    <source>
        <dbReference type="ARBA" id="ARBA00022755"/>
    </source>
</evidence>
<evidence type="ECO:0000313" key="9">
    <source>
        <dbReference type="Proteomes" id="UP001597101"/>
    </source>
</evidence>
<evidence type="ECO:0000256" key="5">
    <source>
        <dbReference type="ARBA" id="ARBA00047664"/>
    </source>
</evidence>
<keyword evidence="3 6" id="KW-0658">Purine biosynthesis</keyword>
<reference evidence="9" key="1">
    <citation type="journal article" date="2019" name="Int. J. Syst. Evol. Microbiol.">
        <title>The Global Catalogue of Microorganisms (GCM) 10K type strain sequencing project: providing services to taxonomists for standard genome sequencing and annotation.</title>
        <authorList>
            <consortium name="The Broad Institute Genomics Platform"/>
            <consortium name="The Broad Institute Genome Sequencing Center for Infectious Disease"/>
            <person name="Wu L."/>
            <person name="Ma J."/>
        </authorList>
    </citation>
    <scope>NUCLEOTIDE SEQUENCE [LARGE SCALE GENOMIC DNA]</scope>
    <source>
        <strain evidence="9">CCUG 60023</strain>
    </source>
</reference>
<dbReference type="EC" id="2.1.2.2" evidence="6"/>
<keyword evidence="2 6" id="KW-0808">Transferase</keyword>
<accession>A0ABW3FH04</accession>
<dbReference type="EMBL" id="JBHTJV010000003">
    <property type="protein sequence ID" value="MFD0915657.1"/>
    <property type="molecule type" value="Genomic_DNA"/>
</dbReference>
<dbReference type="Pfam" id="PF00551">
    <property type="entry name" value="Formyl_trans_N"/>
    <property type="match status" value="1"/>
</dbReference>
<feature type="active site" description="Proton donor" evidence="6">
    <location>
        <position position="111"/>
    </location>
</feature>
<evidence type="ECO:0000259" key="7">
    <source>
        <dbReference type="Pfam" id="PF00551"/>
    </source>
</evidence>
<gene>
    <name evidence="6 8" type="primary">purN</name>
    <name evidence="8" type="ORF">ACFQ14_04495</name>
</gene>
<dbReference type="GO" id="GO:0004644">
    <property type="term" value="F:phosphoribosylglycinamide formyltransferase activity"/>
    <property type="evidence" value="ECO:0007669"/>
    <property type="project" value="UniProtKB-EC"/>
</dbReference>
<dbReference type="PANTHER" id="PTHR43369">
    <property type="entry name" value="PHOSPHORIBOSYLGLYCINAMIDE FORMYLTRANSFERASE"/>
    <property type="match status" value="1"/>
</dbReference>
<organism evidence="8 9">
    <name type="scientific">Pseudahrensia aquimaris</name>
    <dbReference type="NCBI Taxonomy" id="744461"/>
    <lineage>
        <taxon>Bacteria</taxon>
        <taxon>Pseudomonadati</taxon>
        <taxon>Pseudomonadota</taxon>
        <taxon>Alphaproteobacteria</taxon>
        <taxon>Hyphomicrobiales</taxon>
        <taxon>Ahrensiaceae</taxon>
        <taxon>Pseudahrensia</taxon>
    </lineage>
</organism>
<evidence type="ECO:0000256" key="4">
    <source>
        <dbReference type="ARBA" id="ARBA00038440"/>
    </source>
</evidence>
<comment type="similarity">
    <text evidence="4 6">Belongs to the GART family.</text>
</comment>
<evidence type="ECO:0000256" key="6">
    <source>
        <dbReference type="HAMAP-Rule" id="MF_01930"/>
    </source>
</evidence>
<name>A0ABW3FH04_9HYPH</name>
<keyword evidence="9" id="KW-1185">Reference proteome</keyword>
<dbReference type="PROSITE" id="PS00373">
    <property type="entry name" value="GART"/>
    <property type="match status" value="1"/>
</dbReference>
<feature type="domain" description="Formyl transferase N-terminal" evidence="7">
    <location>
        <begin position="5"/>
        <end position="184"/>
    </location>
</feature>
<evidence type="ECO:0000313" key="8">
    <source>
        <dbReference type="EMBL" id="MFD0915657.1"/>
    </source>
</evidence>
<feature type="binding site" evidence="6">
    <location>
        <begin position="92"/>
        <end position="95"/>
    </location>
    <ligand>
        <name>(6R)-10-formyltetrahydrofolate</name>
        <dbReference type="ChEBI" id="CHEBI:195366"/>
    </ligand>
</feature>
<dbReference type="InterPro" id="IPR036477">
    <property type="entry name" value="Formyl_transf_N_sf"/>
</dbReference>
<dbReference type="HAMAP" id="MF_01930">
    <property type="entry name" value="PurN"/>
    <property type="match status" value="1"/>
</dbReference>
<comment type="pathway">
    <text evidence="1 6">Purine metabolism; IMP biosynthesis via de novo pathway; N(2)-formyl-N(1)-(5-phospho-D-ribosyl)glycinamide from N(1)-(5-phospho-D-ribosyl)glycinamide (10-formyl THF route): step 1/1.</text>
</comment>
<dbReference type="NCBIfam" id="TIGR00639">
    <property type="entry name" value="PurN"/>
    <property type="match status" value="1"/>
</dbReference>
<dbReference type="Proteomes" id="UP001597101">
    <property type="component" value="Unassembled WGS sequence"/>
</dbReference>
<sequence length="225" mass="24607">MAKLKVAVLISGRGTNMGALARATMDPDFPAEIVLVISNRPNVAGIDLAMEHDLPYAVIDHKDFDSREDHEAAMSAAMEQAGTELVCLAGYMRILTESFIKSWRGKILNIHPSLLPAFRGVDTHERALERGVRVHGCTVHFVNAELDDGPIVLQAAVPVLPDDTAETLSQRVLEMEHDIYPRALALIANKKIRWSGDSSVQDVDVVIDDVLIGLQIPDAEPEQDA</sequence>